<dbReference type="AlphaFoldDB" id="F2EJB0"/>
<proteinExistence type="evidence at transcript level"/>
<evidence type="ECO:0000313" key="1">
    <source>
        <dbReference type="EMBL" id="BAK07432.1"/>
    </source>
</evidence>
<protein>
    <submittedName>
        <fullName evidence="1">Predicted protein</fullName>
    </submittedName>
</protein>
<name>F2EJB0_HORVV</name>
<dbReference type="EMBL" id="AK376237">
    <property type="protein sequence ID" value="BAK07432.1"/>
    <property type="molecule type" value="mRNA"/>
</dbReference>
<reference evidence="1" key="1">
    <citation type="journal article" date="2011" name="Plant Physiol.">
        <title>Comprehensive sequence analysis of 24,783 barley full-length cDNAs derived from 12 clone libraries.</title>
        <authorList>
            <person name="Matsumoto T."/>
            <person name="Tanaka T."/>
            <person name="Sakai H."/>
            <person name="Amano N."/>
            <person name="Kanamori H."/>
            <person name="Kurita K."/>
            <person name="Kikuta A."/>
            <person name="Kamiya K."/>
            <person name="Yamamoto M."/>
            <person name="Ikawa H."/>
            <person name="Fujii N."/>
            <person name="Hori K."/>
            <person name="Itoh T."/>
            <person name="Sato K."/>
        </authorList>
    </citation>
    <scope>NUCLEOTIDE SEQUENCE</scope>
    <source>
        <tissue evidence="1">Flower</tissue>
    </source>
</reference>
<organism evidence="1">
    <name type="scientific">Hordeum vulgare subsp. vulgare</name>
    <name type="common">Domesticated barley</name>
    <dbReference type="NCBI Taxonomy" id="112509"/>
    <lineage>
        <taxon>Eukaryota</taxon>
        <taxon>Viridiplantae</taxon>
        <taxon>Streptophyta</taxon>
        <taxon>Embryophyta</taxon>
        <taxon>Tracheophyta</taxon>
        <taxon>Spermatophyta</taxon>
        <taxon>Magnoliopsida</taxon>
        <taxon>Liliopsida</taxon>
        <taxon>Poales</taxon>
        <taxon>Poaceae</taxon>
        <taxon>BOP clade</taxon>
        <taxon>Pooideae</taxon>
        <taxon>Triticodae</taxon>
        <taxon>Triticeae</taxon>
        <taxon>Hordeinae</taxon>
        <taxon>Hordeum</taxon>
    </lineage>
</organism>
<sequence length="104" mass="11460">MAEGLVEQEVWRGLASVQWHVLGGGGAVWRWWREPMVRQVAALWRLGPDGVLASSERSATTGQHGERRCPPMALSWRGEAGPIVARSSLGAGDDRRGRSWTLLE</sequence>
<accession>F2EJB0</accession>